<dbReference type="NCBIfam" id="TIGR04219">
    <property type="entry name" value="OMP_w_GlyGly"/>
    <property type="match status" value="1"/>
</dbReference>
<dbReference type="AlphaFoldDB" id="A0A1E2UTK8"/>
<evidence type="ECO:0000313" key="2">
    <source>
        <dbReference type="EMBL" id="ODB98089.1"/>
    </source>
</evidence>
<dbReference type="InterPro" id="IPR026387">
    <property type="entry name" value="OMP_w_GlyGly"/>
</dbReference>
<reference evidence="2 3" key="1">
    <citation type="submission" date="2016-03" db="EMBL/GenBank/DDBJ databases">
        <title>Chemosynthetic sulphur-oxidizing symbionts of marine invertebrate animals are capable of nitrogen fixation.</title>
        <authorList>
            <person name="Petersen J.M."/>
            <person name="Kemper A."/>
            <person name="Gruber-Vodicka H."/>
            <person name="Cardini U."/>
            <person name="Geest Mvander."/>
            <person name="Kleiner M."/>
            <person name="Bulgheresi S."/>
            <person name="Fussmann M."/>
            <person name="Herbold C."/>
            <person name="Seah B.K.B."/>
            <person name="Antony C.Paul."/>
            <person name="Liu D."/>
            <person name="Belitz A."/>
            <person name="Weber M."/>
        </authorList>
    </citation>
    <scope>NUCLEOTIDE SEQUENCE [LARGE SCALE GENOMIC DNA]</scope>
    <source>
        <strain evidence="2">G_D</strain>
    </source>
</reference>
<dbReference type="STRING" id="1818881.A3196_15760"/>
<keyword evidence="3" id="KW-1185">Reference proteome</keyword>
<dbReference type="EMBL" id="LVJZ01000003">
    <property type="protein sequence ID" value="ODB98089.1"/>
    <property type="molecule type" value="Genomic_DNA"/>
</dbReference>
<gene>
    <name evidence="2" type="ORF">A3196_15760</name>
</gene>
<proteinExistence type="predicted"/>
<evidence type="ECO:0000313" key="3">
    <source>
        <dbReference type="Proteomes" id="UP000094849"/>
    </source>
</evidence>
<dbReference type="Proteomes" id="UP000094849">
    <property type="component" value="Unassembled WGS sequence"/>
</dbReference>
<evidence type="ECO:0000256" key="1">
    <source>
        <dbReference type="SAM" id="SignalP"/>
    </source>
</evidence>
<comment type="caution">
    <text evidence="2">The sequence shown here is derived from an EMBL/GenBank/DDBJ whole genome shotgun (WGS) entry which is preliminary data.</text>
</comment>
<sequence length="252" mass="28087">MRKLSCLALLSVLSSAQVQADTLLGFTAGIELWNIDSSGSISDISESDLQFFDLGTEVKGVASIAFEHPVPLVPNLKVRTNDLSSDGDVVLSETFRYAGMTFSAGREVDVEFDMQSTDFVFYYELFDNDLVSFDFGLNLKYLDGDIRVEDIATSQASQDRFKGYVPMFYGAAQVGIPSTPLWVYGDLNILSVGDHKLQDYQFGLAYSLIDNLAMDLRLKGGYRSFLLELDDLDGVYTDWDFDGFYLGLEVDF</sequence>
<feature type="chain" id="PRO_5009119190" description="TIGR04219 family outer membrane beta-barrel protein" evidence="1">
    <location>
        <begin position="21"/>
        <end position="252"/>
    </location>
</feature>
<name>A0A1E2UTK8_9GAMM</name>
<organism evidence="2 3">
    <name type="scientific">Candidatus Thiodiazotropha endoloripes</name>
    <dbReference type="NCBI Taxonomy" id="1818881"/>
    <lineage>
        <taxon>Bacteria</taxon>
        <taxon>Pseudomonadati</taxon>
        <taxon>Pseudomonadota</taxon>
        <taxon>Gammaproteobacteria</taxon>
        <taxon>Chromatiales</taxon>
        <taxon>Sedimenticolaceae</taxon>
        <taxon>Candidatus Thiodiazotropha</taxon>
    </lineage>
</organism>
<keyword evidence="1" id="KW-0732">Signal</keyword>
<evidence type="ECO:0008006" key="4">
    <source>
        <dbReference type="Google" id="ProtNLM"/>
    </source>
</evidence>
<feature type="signal peptide" evidence="1">
    <location>
        <begin position="1"/>
        <end position="20"/>
    </location>
</feature>
<protein>
    <recommendedName>
        <fullName evidence="4">TIGR04219 family outer membrane beta-barrel protein</fullName>
    </recommendedName>
</protein>
<accession>A0A1E2UTK8</accession>
<dbReference type="RefSeq" id="WP_069024720.1">
    <property type="nucleotide sequence ID" value="NZ_LVJZ01000003.1"/>
</dbReference>